<gene>
    <name evidence="1" type="ORF">E2C01_065993</name>
</gene>
<reference evidence="1 2" key="1">
    <citation type="submission" date="2019-05" db="EMBL/GenBank/DDBJ databases">
        <title>Another draft genome of Portunus trituberculatus and its Hox gene families provides insights of decapod evolution.</title>
        <authorList>
            <person name="Jeong J.-H."/>
            <person name="Song I."/>
            <person name="Kim S."/>
            <person name="Choi T."/>
            <person name="Kim D."/>
            <person name="Ryu S."/>
            <person name="Kim W."/>
        </authorList>
    </citation>
    <scope>NUCLEOTIDE SEQUENCE [LARGE SCALE GENOMIC DNA]</scope>
    <source>
        <tissue evidence="1">Muscle</tissue>
    </source>
</reference>
<accession>A0A5B7HR58</accession>
<dbReference type="Proteomes" id="UP000324222">
    <property type="component" value="Unassembled WGS sequence"/>
</dbReference>
<organism evidence="1 2">
    <name type="scientific">Portunus trituberculatus</name>
    <name type="common">Swimming crab</name>
    <name type="synonym">Neptunus trituberculatus</name>
    <dbReference type="NCBI Taxonomy" id="210409"/>
    <lineage>
        <taxon>Eukaryota</taxon>
        <taxon>Metazoa</taxon>
        <taxon>Ecdysozoa</taxon>
        <taxon>Arthropoda</taxon>
        <taxon>Crustacea</taxon>
        <taxon>Multicrustacea</taxon>
        <taxon>Malacostraca</taxon>
        <taxon>Eumalacostraca</taxon>
        <taxon>Eucarida</taxon>
        <taxon>Decapoda</taxon>
        <taxon>Pleocyemata</taxon>
        <taxon>Brachyura</taxon>
        <taxon>Eubrachyura</taxon>
        <taxon>Portunoidea</taxon>
        <taxon>Portunidae</taxon>
        <taxon>Portuninae</taxon>
        <taxon>Portunus</taxon>
    </lineage>
</organism>
<name>A0A5B7HR58_PORTR</name>
<keyword evidence="2" id="KW-1185">Reference proteome</keyword>
<comment type="caution">
    <text evidence="1">The sequence shown here is derived from an EMBL/GenBank/DDBJ whole genome shotgun (WGS) entry which is preliminary data.</text>
</comment>
<evidence type="ECO:0000313" key="2">
    <source>
        <dbReference type="Proteomes" id="UP000324222"/>
    </source>
</evidence>
<evidence type="ECO:0000313" key="1">
    <source>
        <dbReference type="EMBL" id="MPC71707.1"/>
    </source>
</evidence>
<protein>
    <submittedName>
        <fullName evidence="1">Uncharacterized protein</fullName>
    </submittedName>
</protein>
<sequence length="131" mass="14301">MSFINVSTPLTDIFNKVRRIAGKYFATLLLLSTGQTVADPKTVTDLFAEHFASVSWKDPAAAGARYRQSMEFLGVNFSSTAGESDNVPFSASELRTALSHCHDSSPGPGDIPYAFLRHMSDGVFTFFIKSL</sequence>
<proteinExistence type="predicted"/>
<dbReference type="AlphaFoldDB" id="A0A5B7HR58"/>
<dbReference type="EMBL" id="VSRR010033418">
    <property type="protein sequence ID" value="MPC71707.1"/>
    <property type="molecule type" value="Genomic_DNA"/>
</dbReference>